<dbReference type="NCBIfam" id="TIGR01084">
    <property type="entry name" value="mutY"/>
    <property type="match status" value="1"/>
</dbReference>
<dbReference type="InterPro" id="IPR044298">
    <property type="entry name" value="MIG/MutY"/>
</dbReference>
<evidence type="ECO:0000256" key="14">
    <source>
        <dbReference type="RuleBase" id="RU365096"/>
    </source>
</evidence>
<dbReference type="Gene3D" id="3.90.79.10">
    <property type="entry name" value="Nucleoside Triphosphate Pyrophosphohydrolase"/>
    <property type="match status" value="1"/>
</dbReference>
<keyword evidence="8 14" id="KW-0227">DNA damage</keyword>
<evidence type="ECO:0000256" key="8">
    <source>
        <dbReference type="ARBA" id="ARBA00022763"/>
    </source>
</evidence>
<evidence type="ECO:0000256" key="4">
    <source>
        <dbReference type="ARBA" id="ARBA00012045"/>
    </source>
</evidence>
<feature type="domain" description="HhH-GPD" evidence="15">
    <location>
        <begin position="72"/>
        <end position="223"/>
    </location>
</feature>
<dbReference type="GO" id="GO:0035485">
    <property type="term" value="F:adenine/guanine mispair binding"/>
    <property type="evidence" value="ECO:0007669"/>
    <property type="project" value="TreeGrafter"/>
</dbReference>
<keyword evidence="10 14" id="KW-0408">Iron</keyword>
<dbReference type="GO" id="GO:0032357">
    <property type="term" value="F:oxidized purine DNA binding"/>
    <property type="evidence" value="ECO:0007669"/>
    <property type="project" value="TreeGrafter"/>
</dbReference>
<evidence type="ECO:0000256" key="12">
    <source>
        <dbReference type="ARBA" id="ARBA00023204"/>
    </source>
</evidence>
<keyword evidence="7" id="KW-0479">Metal-binding</keyword>
<dbReference type="SUPFAM" id="SSF48150">
    <property type="entry name" value="DNA-glycosylase"/>
    <property type="match status" value="1"/>
</dbReference>
<comment type="function">
    <text evidence="2">Adenine glycosylase active on G-A mispairs. MutY also corrects error-prone DNA synthesis past GO lesions which are due to the oxidatively damaged form of guanine: 7,8-dihydro-8-oxoguanine (8-oxo-dGTP).</text>
</comment>
<dbReference type="GO" id="GO:0000701">
    <property type="term" value="F:purine-specific mismatch base pair DNA N-glycosylase activity"/>
    <property type="evidence" value="ECO:0007669"/>
    <property type="project" value="UniProtKB-EC"/>
</dbReference>
<evidence type="ECO:0000313" key="16">
    <source>
        <dbReference type="EMBL" id="KAA9238781.1"/>
    </source>
</evidence>
<dbReference type="EC" id="3.2.2.31" evidence="4 14"/>
<keyword evidence="12" id="KW-0234">DNA repair</keyword>
<dbReference type="PANTHER" id="PTHR42944">
    <property type="entry name" value="ADENINE DNA GLYCOSYLASE"/>
    <property type="match status" value="1"/>
</dbReference>
<dbReference type="Gene3D" id="1.10.1670.10">
    <property type="entry name" value="Helix-hairpin-Helix base-excision DNA repair enzymes (C-terminal)"/>
    <property type="match status" value="1"/>
</dbReference>
<proteinExistence type="inferred from homology"/>
<dbReference type="CDD" id="cd00056">
    <property type="entry name" value="ENDO3c"/>
    <property type="match status" value="1"/>
</dbReference>
<evidence type="ECO:0000256" key="7">
    <source>
        <dbReference type="ARBA" id="ARBA00022723"/>
    </source>
</evidence>
<dbReference type="Pfam" id="PF00730">
    <property type="entry name" value="HhH-GPD"/>
    <property type="match status" value="1"/>
</dbReference>
<dbReference type="FunFam" id="1.10.340.30:FF:000002">
    <property type="entry name" value="Adenine DNA glycosylase"/>
    <property type="match status" value="1"/>
</dbReference>
<evidence type="ECO:0000256" key="13">
    <source>
        <dbReference type="ARBA" id="ARBA00023295"/>
    </source>
</evidence>
<evidence type="ECO:0000256" key="2">
    <source>
        <dbReference type="ARBA" id="ARBA00002933"/>
    </source>
</evidence>
<evidence type="ECO:0000256" key="9">
    <source>
        <dbReference type="ARBA" id="ARBA00022801"/>
    </source>
</evidence>
<dbReference type="InterPro" id="IPR029119">
    <property type="entry name" value="MutY_C"/>
</dbReference>
<dbReference type="AlphaFoldDB" id="A0A5N1BJE5"/>
<dbReference type="PANTHER" id="PTHR42944:SF1">
    <property type="entry name" value="ADENINE DNA GLYCOSYLASE"/>
    <property type="match status" value="1"/>
</dbReference>
<dbReference type="SUPFAM" id="SSF55811">
    <property type="entry name" value="Nudix"/>
    <property type="match status" value="1"/>
</dbReference>
<reference evidence="17" key="1">
    <citation type="submission" date="2019-09" db="EMBL/GenBank/DDBJ databases">
        <title>Draft genome sequence assemblies of isolates from the urinary tract.</title>
        <authorList>
            <person name="Mores C.R."/>
            <person name="Putonti C."/>
            <person name="Wolfe A.J."/>
        </authorList>
    </citation>
    <scope>NUCLEOTIDE SEQUENCE [LARGE SCALE GENOMIC DNA]</scope>
    <source>
        <strain evidence="17">UMB8614</strain>
    </source>
</reference>
<dbReference type="Pfam" id="PF14815">
    <property type="entry name" value="NUDIX_4"/>
    <property type="match status" value="1"/>
</dbReference>
<evidence type="ECO:0000256" key="11">
    <source>
        <dbReference type="ARBA" id="ARBA00023014"/>
    </source>
</evidence>
<keyword evidence="6" id="KW-0004">4Fe-4S</keyword>
<dbReference type="InterPro" id="IPR003265">
    <property type="entry name" value="HhH-GPD_domain"/>
</dbReference>
<dbReference type="InterPro" id="IPR011257">
    <property type="entry name" value="DNA_glycosylase"/>
</dbReference>
<evidence type="ECO:0000256" key="3">
    <source>
        <dbReference type="ARBA" id="ARBA00008343"/>
    </source>
</evidence>
<comment type="cofactor">
    <cofactor evidence="14">
        <name>[4Fe-4S] cluster</name>
        <dbReference type="ChEBI" id="CHEBI:49883"/>
    </cofactor>
    <text evidence="14">Binds 1 [4Fe-4S] cluster.</text>
</comment>
<protein>
    <recommendedName>
        <fullName evidence="5 14">Adenine DNA glycosylase</fullName>
        <ecNumber evidence="4 14">3.2.2.31</ecNumber>
    </recommendedName>
</protein>
<organism evidence="16 17">
    <name type="scientific">Aerococcus tenax</name>
    <dbReference type="NCBI Taxonomy" id="3078812"/>
    <lineage>
        <taxon>Bacteria</taxon>
        <taxon>Bacillati</taxon>
        <taxon>Bacillota</taxon>
        <taxon>Bacilli</taxon>
        <taxon>Lactobacillales</taxon>
        <taxon>Aerococcaceae</taxon>
        <taxon>Aerococcus</taxon>
    </lineage>
</organism>
<dbReference type="InterPro" id="IPR004036">
    <property type="entry name" value="Endonuclease-III-like_CS2"/>
</dbReference>
<name>A0A5N1BJE5_9LACT</name>
<evidence type="ECO:0000256" key="5">
    <source>
        <dbReference type="ARBA" id="ARBA00022023"/>
    </source>
</evidence>
<dbReference type="CDD" id="cd03431">
    <property type="entry name" value="NUDIX_DNA_Glycosylase_C-MutY"/>
    <property type="match status" value="1"/>
</dbReference>
<dbReference type="GO" id="GO:0034039">
    <property type="term" value="F:8-oxo-7,8-dihydroguanine DNA N-glycosylase activity"/>
    <property type="evidence" value="ECO:0007669"/>
    <property type="project" value="TreeGrafter"/>
</dbReference>
<dbReference type="RefSeq" id="WP_111822603.1">
    <property type="nucleotide sequence ID" value="NZ_QMGY01000008.1"/>
</dbReference>
<dbReference type="Proteomes" id="UP000326476">
    <property type="component" value="Unassembled WGS sequence"/>
</dbReference>
<dbReference type="InterPro" id="IPR005760">
    <property type="entry name" value="A/G_AdeGlyc_MutY"/>
</dbReference>
<dbReference type="InterPro" id="IPR015797">
    <property type="entry name" value="NUDIX_hydrolase-like_dom_sf"/>
</dbReference>
<dbReference type="GO" id="GO:0006284">
    <property type="term" value="P:base-excision repair"/>
    <property type="evidence" value="ECO:0007669"/>
    <property type="project" value="UniProtKB-UniRule"/>
</dbReference>
<evidence type="ECO:0000256" key="6">
    <source>
        <dbReference type="ARBA" id="ARBA00022485"/>
    </source>
</evidence>
<dbReference type="InterPro" id="IPR000445">
    <property type="entry name" value="HhH_motif"/>
</dbReference>
<dbReference type="Gene3D" id="1.10.340.30">
    <property type="entry name" value="Hypothetical protein, domain 2"/>
    <property type="match status" value="1"/>
</dbReference>
<dbReference type="InterPro" id="IPR023170">
    <property type="entry name" value="HhH_base_excis_C"/>
</dbReference>
<sequence>MSGSNQDFSPKDWIGQSAIVDLGPTIEGVEVWGEQTNQAFRKTLFDWYDKEGRHLPWRESKDPYQIWISEIMLQQTQVNTVIPYYQRFLQAFPTVEDLAAAEEDDLLKHWAGLGYYSRAKNLHRAAQEIVNDYGGQFPRTAKELMKLSGIGPYTAGAIASIAFGQAVPAIDGNAMRVFSRLFTINADISRQKNHAIFREVVAYVMGDERPGDFNQALMDLGSSYETAKKPLSDISPIKDFNLATLTGTELDYPVKLSKIKSKTIHYQALLLENSQGQYLIEKRPSQGLLANLWTVPLFEVANQEESDLQGGEERQPYQNLVAEAEAVYDLRPVVMKKSIGHVRHVFSHRLWEIDLYYAKLSPTAEKGWQDQEDNDWVFLHDLNRHAYPTVQMKIWQTLKDYLDQ</sequence>
<dbReference type="GO" id="GO:0006298">
    <property type="term" value="P:mismatch repair"/>
    <property type="evidence" value="ECO:0007669"/>
    <property type="project" value="TreeGrafter"/>
</dbReference>
<dbReference type="GO" id="GO:0051539">
    <property type="term" value="F:4 iron, 4 sulfur cluster binding"/>
    <property type="evidence" value="ECO:0007669"/>
    <property type="project" value="UniProtKB-UniRule"/>
</dbReference>
<keyword evidence="17" id="KW-1185">Reference proteome</keyword>
<dbReference type="Pfam" id="PF00633">
    <property type="entry name" value="HHH"/>
    <property type="match status" value="1"/>
</dbReference>
<dbReference type="SMART" id="SM00478">
    <property type="entry name" value="ENDO3c"/>
    <property type="match status" value="1"/>
</dbReference>
<keyword evidence="11" id="KW-0411">Iron-sulfur</keyword>
<comment type="caution">
    <text evidence="16">The sequence shown here is derived from an EMBL/GenBank/DDBJ whole genome shotgun (WGS) entry which is preliminary data.</text>
</comment>
<keyword evidence="13 14" id="KW-0326">Glycosidase</keyword>
<evidence type="ECO:0000313" key="17">
    <source>
        <dbReference type="Proteomes" id="UP000326476"/>
    </source>
</evidence>
<comment type="similarity">
    <text evidence="3 14">Belongs to the Nth/MutY family.</text>
</comment>
<evidence type="ECO:0000256" key="1">
    <source>
        <dbReference type="ARBA" id="ARBA00000843"/>
    </source>
</evidence>
<accession>A0A5N1BJE5</accession>
<keyword evidence="9" id="KW-0378">Hydrolase</keyword>
<dbReference type="PROSITE" id="PS01155">
    <property type="entry name" value="ENDONUCLEASE_III_2"/>
    <property type="match status" value="1"/>
</dbReference>
<dbReference type="EMBL" id="VYVN01000022">
    <property type="protein sequence ID" value="KAA9238781.1"/>
    <property type="molecule type" value="Genomic_DNA"/>
</dbReference>
<evidence type="ECO:0000256" key="10">
    <source>
        <dbReference type="ARBA" id="ARBA00023004"/>
    </source>
</evidence>
<comment type="catalytic activity">
    <reaction evidence="1 14">
        <text>Hydrolyzes free adenine bases from 7,8-dihydro-8-oxoguanine:adenine mismatched double-stranded DNA, leaving an apurinic site.</text>
        <dbReference type="EC" id="3.2.2.31"/>
    </reaction>
</comment>
<gene>
    <name evidence="16" type="primary">mutY</name>
    <name evidence="16" type="ORF">F6I34_07685</name>
</gene>
<dbReference type="GO" id="GO:0046872">
    <property type="term" value="F:metal ion binding"/>
    <property type="evidence" value="ECO:0007669"/>
    <property type="project" value="UniProtKB-UniRule"/>
</dbReference>
<evidence type="ECO:0000259" key="15">
    <source>
        <dbReference type="SMART" id="SM00478"/>
    </source>
</evidence>